<gene>
    <name evidence="6" type="primary">mftE</name>
    <name evidence="6" type="ORF">N1027_17610</name>
</gene>
<comment type="caution">
    <text evidence="6">The sequence shown here is derived from an EMBL/GenBank/DDBJ whole genome shotgun (WGS) entry which is preliminary data.</text>
</comment>
<dbReference type="Proteomes" id="UP001165584">
    <property type="component" value="Unassembled WGS sequence"/>
</dbReference>
<dbReference type="InterPro" id="IPR023871">
    <property type="entry name" value="MftE"/>
</dbReference>
<evidence type="ECO:0000256" key="3">
    <source>
        <dbReference type="ARBA" id="ARBA00022801"/>
    </source>
</evidence>
<dbReference type="InterPro" id="IPR003785">
    <property type="entry name" value="Creatininase/forma_Hydrolase"/>
</dbReference>
<dbReference type="PANTHER" id="PTHR35005:SF1">
    <property type="entry name" value="2-AMINO-5-FORMYLAMINO-6-RIBOSYLAMINOPYRIMIDIN-4(3H)-ONE 5'-MONOPHOSPHATE DEFORMYLASE"/>
    <property type="match status" value="1"/>
</dbReference>
<organism evidence="6 7">
    <name type="scientific">Herbiconiux aconitum</name>
    <dbReference type="NCBI Taxonomy" id="2970913"/>
    <lineage>
        <taxon>Bacteria</taxon>
        <taxon>Bacillati</taxon>
        <taxon>Actinomycetota</taxon>
        <taxon>Actinomycetes</taxon>
        <taxon>Micrococcales</taxon>
        <taxon>Microbacteriaceae</taxon>
        <taxon>Herbiconiux</taxon>
    </lineage>
</organism>
<protein>
    <submittedName>
        <fullName evidence="6">Mycofactocin biosynthesis peptidyl-dipeptidase MftE</fullName>
    </submittedName>
</protein>
<name>A0ABT2GUR0_9MICO</name>
<dbReference type="RefSeq" id="WP_259509602.1">
    <property type="nucleotide sequence ID" value="NZ_JANLCM010000002.1"/>
</dbReference>
<evidence type="ECO:0000256" key="1">
    <source>
        <dbReference type="ARBA" id="ARBA00001947"/>
    </source>
</evidence>
<dbReference type="Pfam" id="PF02633">
    <property type="entry name" value="Creatininase"/>
    <property type="match status" value="1"/>
</dbReference>
<dbReference type="Gene3D" id="3.40.50.10310">
    <property type="entry name" value="Creatininase"/>
    <property type="match status" value="1"/>
</dbReference>
<dbReference type="InterPro" id="IPR024087">
    <property type="entry name" value="Creatininase-like_sf"/>
</dbReference>
<evidence type="ECO:0000313" key="7">
    <source>
        <dbReference type="Proteomes" id="UP001165584"/>
    </source>
</evidence>
<evidence type="ECO:0000313" key="6">
    <source>
        <dbReference type="EMBL" id="MCS5719951.1"/>
    </source>
</evidence>
<sequence length="271" mass="27046">MTGLDALSWPSVPPGATVLLPIGSTEQHGPHLPFDTDSVIARAVASVVGERMRSAGDPVVVAPVLAYGASGEHQSFPGTISIGHEALRFVLIELVRSLSTWAARVVIVNGHGGNVATLVSAVPQLRAENHGVAWLPCAVPAPERGAASRAGEAGALADAPAVPAGSVADAPAGLGGSVRDAHAGRTETSLMLHLAPTAVRLPLPGAGNTAPMTELLPLLAAGGVAAVSESGILGDPSGATAAEGAALFDAMVTDALRRVAADAPDPRGMLR</sequence>
<comment type="similarity">
    <text evidence="5">Belongs to the creatininase superfamily.</text>
</comment>
<proteinExistence type="inferred from homology"/>
<comment type="cofactor">
    <cofactor evidence="1">
        <name>Zn(2+)</name>
        <dbReference type="ChEBI" id="CHEBI:29105"/>
    </cofactor>
</comment>
<dbReference type="SUPFAM" id="SSF102215">
    <property type="entry name" value="Creatininase"/>
    <property type="match status" value="1"/>
</dbReference>
<accession>A0ABT2GUR0</accession>
<keyword evidence="4" id="KW-0862">Zinc</keyword>
<dbReference type="NCBIfam" id="TIGR03964">
    <property type="entry name" value="mycofact_creat"/>
    <property type="match status" value="1"/>
</dbReference>
<keyword evidence="2" id="KW-0479">Metal-binding</keyword>
<evidence type="ECO:0000256" key="4">
    <source>
        <dbReference type="ARBA" id="ARBA00022833"/>
    </source>
</evidence>
<evidence type="ECO:0000256" key="2">
    <source>
        <dbReference type="ARBA" id="ARBA00022723"/>
    </source>
</evidence>
<reference evidence="6" key="1">
    <citation type="submission" date="2022-08" db="EMBL/GenBank/DDBJ databases">
        <authorList>
            <person name="Deng Y."/>
            <person name="Han X.-F."/>
            <person name="Zhang Y.-Q."/>
        </authorList>
    </citation>
    <scope>NUCLEOTIDE SEQUENCE</scope>
    <source>
        <strain evidence="6">CPCC 205763</strain>
    </source>
</reference>
<dbReference type="PANTHER" id="PTHR35005">
    <property type="entry name" value="3-DEHYDRO-SCYLLO-INOSOSE HYDROLASE"/>
    <property type="match status" value="1"/>
</dbReference>
<keyword evidence="7" id="KW-1185">Reference proteome</keyword>
<evidence type="ECO:0000256" key="5">
    <source>
        <dbReference type="ARBA" id="ARBA00024029"/>
    </source>
</evidence>
<keyword evidence="3" id="KW-0378">Hydrolase</keyword>
<dbReference type="EMBL" id="JANLCM010000002">
    <property type="protein sequence ID" value="MCS5719951.1"/>
    <property type="molecule type" value="Genomic_DNA"/>
</dbReference>